<feature type="compositionally biased region" description="Polar residues" evidence="1">
    <location>
        <begin position="180"/>
        <end position="191"/>
    </location>
</feature>
<dbReference type="Pfam" id="PF04000">
    <property type="entry name" value="Sas10_Utp3"/>
    <property type="match status" value="1"/>
</dbReference>
<evidence type="ECO:0000313" key="2">
    <source>
        <dbReference type="EMBL" id="ANZ76246.1"/>
    </source>
</evidence>
<evidence type="ECO:0000313" key="3">
    <source>
        <dbReference type="Proteomes" id="UP000094565"/>
    </source>
</evidence>
<reference evidence="2 3" key="1">
    <citation type="submission" date="2016-02" db="EMBL/GenBank/DDBJ databases">
        <title>Comparative genomic and transcriptomic foundation for Pichia pastoris.</title>
        <authorList>
            <person name="Love K.R."/>
            <person name="Shah K.A."/>
            <person name="Whittaker C.A."/>
            <person name="Wu J."/>
            <person name="Bartlett M.C."/>
            <person name="Ma D."/>
            <person name="Leeson R.L."/>
            <person name="Priest M."/>
            <person name="Young S.K."/>
            <person name="Love J.C."/>
        </authorList>
    </citation>
    <scope>NUCLEOTIDE SEQUENCE [LARGE SCALE GENOMIC DNA]</scope>
    <source>
        <strain evidence="2 3">ATCC 28485</strain>
    </source>
</reference>
<feature type="compositionally biased region" description="Acidic residues" evidence="1">
    <location>
        <begin position="144"/>
        <end position="164"/>
    </location>
</feature>
<feature type="compositionally biased region" description="Basic and acidic residues" evidence="1">
    <location>
        <begin position="305"/>
        <end position="314"/>
    </location>
</feature>
<dbReference type="InterPro" id="IPR007146">
    <property type="entry name" value="Sas10/Utp3/C1D"/>
</dbReference>
<accession>A0A1B2JDW4</accession>
<proteinExistence type="predicted"/>
<dbReference type="PANTHER" id="PTHR13237">
    <property type="entry name" value="SOMETHING ABOUT SILENCING PROTEIN 10-RELATED"/>
    <property type="match status" value="1"/>
</dbReference>
<dbReference type="EMBL" id="CP014585">
    <property type="protein sequence ID" value="ANZ76246.1"/>
    <property type="molecule type" value="Genomic_DNA"/>
</dbReference>
<protein>
    <submittedName>
        <fullName evidence="2">BA75_02004T0</fullName>
    </submittedName>
</protein>
<organism evidence="2 3">
    <name type="scientific">Komagataella pastoris</name>
    <name type="common">Yeast</name>
    <name type="synonym">Pichia pastoris</name>
    <dbReference type="NCBI Taxonomy" id="4922"/>
    <lineage>
        <taxon>Eukaryota</taxon>
        <taxon>Fungi</taxon>
        <taxon>Dikarya</taxon>
        <taxon>Ascomycota</taxon>
        <taxon>Saccharomycotina</taxon>
        <taxon>Pichiomycetes</taxon>
        <taxon>Pichiales</taxon>
        <taxon>Pichiaceae</taxon>
        <taxon>Komagataella</taxon>
    </lineage>
</organism>
<feature type="compositionally biased region" description="Basic and acidic residues" evidence="1">
    <location>
        <begin position="128"/>
        <end position="143"/>
    </location>
</feature>
<dbReference type="GO" id="GO:0032040">
    <property type="term" value="C:small-subunit processome"/>
    <property type="evidence" value="ECO:0007669"/>
    <property type="project" value="TreeGrafter"/>
</dbReference>
<dbReference type="Proteomes" id="UP000094565">
    <property type="component" value="Chromosome 2"/>
</dbReference>
<feature type="compositionally biased region" description="Polar residues" evidence="1">
    <location>
        <begin position="271"/>
        <end position="281"/>
    </location>
</feature>
<dbReference type="GO" id="GO:0000462">
    <property type="term" value="P:maturation of SSU-rRNA from tricistronic rRNA transcript (SSU-rRNA, 5.8S rRNA, LSU-rRNA)"/>
    <property type="evidence" value="ECO:0007669"/>
    <property type="project" value="TreeGrafter"/>
</dbReference>
<dbReference type="AlphaFoldDB" id="A0A1B2JDW4"/>
<gene>
    <name evidence="2" type="primary">LCP5</name>
    <name evidence="2" type="ORF">ATY40_BA7502004</name>
</gene>
<dbReference type="OrthoDB" id="203440at2759"/>
<name>A0A1B2JDW4_PICPA</name>
<feature type="compositionally biased region" description="Basic and acidic residues" evidence="1">
    <location>
        <begin position="255"/>
        <end position="264"/>
    </location>
</feature>
<keyword evidence="3" id="KW-1185">Reference proteome</keyword>
<sequence length="336" mass="38189">MEELIETIGVSVDTTEKAVKEMLGSLDNEIPEIIKAVKGDGSDVEGVSLLDLKNSAIASYVNSLILIILSNIERMKLNGEDEEFNSQRESIVKNSIVQRVTLDKGVKGLEKRLQYQIEKMVRAYSRMEQDEKDLKEKQTQHLDEDGETKEEVDDAEEEEEEEEGMSYRPNPSAMLEKLKSNTAKPSSSGSSDKYRPPRIAAVAPPSSEAKQERSKTKHKKLQSMEEYLQETNEAPMLTESVGSNIMGQGRGGVKTSRERDREEEIREYEETNFTRLPTSVTEKSKKQKRSHRLNTFAGEDWSFFGKDRDEDMKKSARKNKSTAPSAWEKAKRRRGN</sequence>
<evidence type="ECO:0000256" key="1">
    <source>
        <dbReference type="SAM" id="MobiDB-lite"/>
    </source>
</evidence>
<feature type="region of interest" description="Disordered" evidence="1">
    <location>
        <begin position="128"/>
        <end position="336"/>
    </location>
</feature>
<dbReference type="PANTHER" id="PTHR13237:SF9">
    <property type="entry name" value="NEUROGUIDIN"/>
    <property type="match status" value="1"/>
</dbReference>